<gene>
    <name evidence="1" type="ORF">LCGC14_0595880</name>
</gene>
<accession>A0A0F9RH03</accession>
<comment type="caution">
    <text evidence="1">The sequence shown here is derived from an EMBL/GenBank/DDBJ whole genome shotgun (WGS) entry which is preliminary data.</text>
</comment>
<evidence type="ECO:0000313" key="1">
    <source>
        <dbReference type="EMBL" id="KKN54094.1"/>
    </source>
</evidence>
<sequence>MNKKDNLKDFSDEYEVIVSTNKNIGKEFIQCLHEYRSRKVNSSHLKLEDLFNPLRLYNYLRNKHWKEGIPEAFLKEWASMNRSQYTLTEGDKNDFEAIFRTLQIGVEIFDLPQITPYQRIDRSYKNKCGEVEFHENIQRIEYYKLTSKNNRIIALNMLKKENGVLIKKLNKLMEFDENK</sequence>
<proteinExistence type="predicted"/>
<dbReference type="EMBL" id="LAZR01000943">
    <property type="protein sequence ID" value="KKN54094.1"/>
    <property type="molecule type" value="Genomic_DNA"/>
</dbReference>
<organism evidence="1">
    <name type="scientific">marine sediment metagenome</name>
    <dbReference type="NCBI Taxonomy" id="412755"/>
    <lineage>
        <taxon>unclassified sequences</taxon>
        <taxon>metagenomes</taxon>
        <taxon>ecological metagenomes</taxon>
    </lineage>
</organism>
<name>A0A0F9RH03_9ZZZZ</name>
<reference evidence="1" key="1">
    <citation type="journal article" date="2015" name="Nature">
        <title>Complex archaea that bridge the gap between prokaryotes and eukaryotes.</title>
        <authorList>
            <person name="Spang A."/>
            <person name="Saw J.H."/>
            <person name="Jorgensen S.L."/>
            <person name="Zaremba-Niedzwiedzka K."/>
            <person name="Martijn J."/>
            <person name="Lind A.E."/>
            <person name="van Eijk R."/>
            <person name="Schleper C."/>
            <person name="Guy L."/>
            <person name="Ettema T.J."/>
        </authorList>
    </citation>
    <scope>NUCLEOTIDE SEQUENCE</scope>
</reference>
<dbReference type="AlphaFoldDB" id="A0A0F9RH03"/>
<protein>
    <submittedName>
        <fullName evidence="1">Uncharacterized protein</fullName>
    </submittedName>
</protein>